<dbReference type="EMBL" id="HACG01051953">
    <property type="protein sequence ID" value="CEK98824.1"/>
    <property type="molecule type" value="Transcribed_RNA"/>
</dbReference>
<sequence length="81" mass="8949">GYDRCSSLNVSQTTADVAECDTLPLELSSYEVQDRSIQTSLVETIVSNCEPFLIEKTFSALSLADKHKKGQSLQILEKLLV</sequence>
<dbReference type="AlphaFoldDB" id="A0A0B7C011"/>
<proteinExistence type="predicted"/>
<evidence type="ECO:0000313" key="1">
    <source>
        <dbReference type="EMBL" id="CEK98824.1"/>
    </source>
</evidence>
<name>A0A0B7C011_9EUPU</name>
<gene>
    <name evidence="1" type="primary">ORF219713</name>
</gene>
<accession>A0A0B7C011</accession>
<protein>
    <submittedName>
        <fullName evidence="1">Uncharacterized protein</fullName>
    </submittedName>
</protein>
<organism evidence="1">
    <name type="scientific">Arion vulgaris</name>
    <dbReference type="NCBI Taxonomy" id="1028688"/>
    <lineage>
        <taxon>Eukaryota</taxon>
        <taxon>Metazoa</taxon>
        <taxon>Spiralia</taxon>
        <taxon>Lophotrochozoa</taxon>
        <taxon>Mollusca</taxon>
        <taxon>Gastropoda</taxon>
        <taxon>Heterobranchia</taxon>
        <taxon>Euthyneura</taxon>
        <taxon>Panpulmonata</taxon>
        <taxon>Eupulmonata</taxon>
        <taxon>Stylommatophora</taxon>
        <taxon>Helicina</taxon>
        <taxon>Arionoidea</taxon>
        <taxon>Arionidae</taxon>
        <taxon>Arion</taxon>
    </lineage>
</organism>
<feature type="non-terminal residue" evidence="1">
    <location>
        <position position="81"/>
    </location>
</feature>
<feature type="non-terminal residue" evidence="1">
    <location>
        <position position="1"/>
    </location>
</feature>
<reference evidence="1" key="1">
    <citation type="submission" date="2014-12" db="EMBL/GenBank/DDBJ databases">
        <title>Insight into the proteome of Arion vulgaris.</title>
        <authorList>
            <person name="Aradska J."/>
            <person name="Bulat T."/>
            <person name="Smidak R."/>
            <person name="Sarate P."/>
            <person name="Gangsoo J."/>
            <person name="Sialana F."/>
            <person name="Bilban M."/>
            <person name="Lubec G."/>
        </authorList>
    </citation>
    <scope>NUCLEOTIDE SEQUENCE</scope>
    <source>
        <tissue evidence="1">Skin</tissue>
    </source>
</reference>